<accession>A0A6J6I3C2</accession>
<dbReference type="InterPro" id="IPR018193">
    <property type="entry name" value="Glyc_kinase_flavodox-like_fold"/>
</dbReference>
<protein>
    <submittedName>
        <fullName evidence="1">Unannotated protein</fullName>
    </submittedName>
</protein>
<dbReference type="GO" id="GO:0031388">
    <property type="term" value="P:organic acid phosphorylation"/>
    <property type="evidence" value="ECO:0007669"/>
    <property type="project" value="InterPro"/>
</dbReference>
<dbReference type="InterPro" id="IPR036129">
    <property type="entry name" value="Glycerate_kinase_sf"/>
</dbReference>
<dbReference type="AlphaFoldDB" id="A0A6J6I3C2"/>
<dbReference type="InterPro" id="IPR004381">
    <property type="entry name" value="Glycerate_kinase"/>
</dbReference>
<reference evidence="1" key="1">
    <citation type="submission" date="2020-05" db="EMBL/GenBank/DDBJ databases">
        <authorList>
            <person name="Chiriac C."/>
            <person name="Salcher M."/>
            <person name="Ghai R."/>
            <person name="Kavagutti S V."/>
        </authorList>
    </citation>
    <scope>NUCLEOTIDE SEQUENCE</scope>
</reference>
<organism evidence="1">
    <name type="scientific">freshwater metagenome</name>
    <dbReference type="NCBI Taxonomy" id="449393"/>
    <lineage>
        <taxon>unclassified sequences</taxon>
        <taxon>metagenomes</taxon>
        <taxon>ecological metagenomes</taxon>
    </lineage>
</organism>
<proteinExistence type="predicted"/>
<gene>
    <name evidence="1" type="ORF">UFOPK1874_01040</name>
</gene>
<dbReference type="Gene3D" id="3.90.1510.10">
    <property type="entry name" value="Glycerate kinase, domain 2"/>
    <property type="match status" value="2"/>
</dbReference>
<dbReference type="PIRSF" id="PIRSF006078">
    <property type="entry name" value="GlxK"/>
    <property type="match status" value="1"/>
</dbReference>
<dbReference type="SUPFAM" id="SSF110738">
    <property type="entry name" value="Glycerate kinase I"/>
    <property type="match status" value="1"/>
</dbReference>
<dbReference type="GO" id="GO:0008887">
    <property type="term" value="F:glycerate kinase activity"/>
    <property type="evidence" value="ECO:0007669"/>
    <property type="project" value="InterPro"/>
</dbReference>
<dbReference type="Pfam" id="PF02595">
    <property type="entry name" value="Gly_kinase"/>
    <property type="match status" value="2"/>
</dbReference>
<evidence type="ECO:0000313" key="1">
    <source>
        <dbReference type="EMBL" id="CAB4620932.1"/>
    </source>
</evidence>
<dbReference type="EMBL" id="CAEZUX010000144">
    <property type="protein sequence ID" value="CAB4620932.1"/>
    <property type="molecule type" value="Genomic_DNA"/>
</dbReference>
<dbReference type="PANTHER" id="PTHR21599:SF0">
    <property type="entry name" value="GLYCERATE KINASE"/>
    <property type="match status" value="1"/>
</dbReference>
<dbReference type="PANTHER" id="PTHR21599">
    <property type="entry name" value="GLYCERATE KINASE"/>
    <property type="match status" value="1"/>
</dbReference>
<name>A0A6J6I3C2_9ZZZZ</name>
<sequence>MRVLAAADKFKGTATAAQVCAAIGHACWALNIDCTEIPMADGGEGTLDVLGGPNRTTLVTGPLGQPVEAAWRLHRGVAVIEMARASGLTIAGGPENNDALNATTQGVGELIDSALNEGAKKIIVCLGGSATTDGGLGALRAISTPARLLAVEFLVACDVDTLFVDAAQVFAPQKGATPAQVNMLTGRLEQLAQRYESDYGINVAKIPGSGAAGGLAGGLAALGAKLIPGFDIVAEENGFDEAVKEHDLIITGEGLLDDTSFDGKVVGSVLDYANEATKRTMAIVGDIDEAMDSELRAEIEAVSITEMFGSDMAMQQVLRCIEDAALDVLKKLIR</sequence>